<dbReference type="PANTHER" id="PTHR24300:SF376">
    <property type="entry name" value="CYTOCHROME P450 15A1"/>
    <property type="match status" value="1"/>
</dbReference>
<protein>
    <submittedName>
        <fullName evidence="17">Putative cytochrome</fullName>
    </submittedName>
</protein>
<keyword evidence="7 14" id="KW-0479">Metal-binding</keyword>
<dbReference type="EMBL" id="GIIL01000588">
    <property type="protein sequence ID" value="NOV44314.1"/>
    <property type="molecule type" value="Transcribed_RNA"/>
</dbReference>
<dbReference type="GO" id="GO:0006082">
    <property type="term" value="P:organic acid metabolic process"/>
    <property type="evidence" value="ECO:0007669"/>
    <property type="project" value="TreeGrafter"/>
</dbReference>
<dbReference type="InterPro" id="IPR017972">
    <property type="entry name" value="Cyt_P450_CS"/>
</dbReference>
<evidence type="ECO:0000256" key="2">
    <source>
        <dbReference type="ARBA" id="ARBA00003690"/>
    </source>
</evidence>
<evidence type="ECO:0000256" key="3">
    <source>
        <dbReference type="ARBA" id="ARBA00004174"/>
    </source>
</evidence>
<comment type="function">
    <text evidence="2">May be involved in the metabolism of insect hormones and in the breakdown of synthetic insecticides.</text>
</comment>
<evidence type="ECO:0000256" key="10">
    <source>
        <dbReference type="ARBA" id="ARBA00023002"/>
    </source>
</evidence>
<dbReference type="Gene3D" id="1.10.630.10">
    <property type="entry name" value="Cytochrome P450"/>
    <property type="match status" value="1"/>
</dbReference>
<sequence length="515" mass="60060">MANPVILIIAIAIFVYWFYKLATERPKNFPPGPPRLPIWGSYWYILLANYSFLQHSFIRMAKLYKSQLIGFYAGSFAGVVAQDYDTIKEILNKREFDGRMDTIIGRMRDPKENLRGIFFTDGNFWHEQRRFALRYMRDFGFGRRCTTLEAMINEELNDLINLLKCGPIEKDEDTICKDGLILMPYIFFNVFMNSFMAVFSRDRWPRSKHHELMKVGRGALMFQRSGDDMGRALAQTPWIRHFMPEMSGYNGLKRGNQALYNFVKKNVESVIKQHENGDERSFVDMYLNEMSKRQQEAMIKGEETTFSVDQLILTGVDFLFPTTTALGVQLCFLFFHLMYRPDVQEKIHEELDRVVGKGRLPNLDDRPHMPYTESCLREVMRLETLVPLNLPHRAQTNTTLNGYNIPKNTMVVTNLWSMHHDTDLWGDPEVFRPERFLDTRGILKKKDITMPFGAGKRLCAGETFARQNMFLMFSSLIQNFTFSPPPGHKKPPPYGELSGFILSPKDVWIKYEARI</sequence>
<evidence type="ECO:0000256" key="13">
    <source>
        <dbReference type="ARBA" id="ARBA00023136"/>
    </source>
</evidence>
<dbReference type="Pfam" id="PF00067">
    <property type="entry name" value="p450"/>
    <property type="match status" value="1"/>
</dbReference>
<name>A0A6M2DEN2_XENCH</name>
<keyword evidence="16" id="KW-1133">Transmembrane helix</keyword>
<organism evidence="17">
    <name type="scientific">Xenopsylla cheopis</name>
    <name type="common">Oriental rat flea</name>
    <name type="synonym">Pulex cheopis</name>
    <dbReference type="NCBI Taxonomy" id="163159"/>
    <lineage>
        <taxon>Eukaryota</taxon>
        <taxon>Metazoa</taxon>
        <taxon>Ecdysozoa</taxon>
        <taxon>Arthropoda</taxon>
        <taxon>Hexapoda</taxon>
        <taxon>Insecta</taxon>
        <taxon>Pterygota</taxon>
        <taxon>Neoptera</taxon>
        <taxon>Endopterygota</taxon>
        <taxon>Siphonaptera</taxon>
        <taxon>Pulicidae</taxon>
        <taxon>Xenopsyllinae</taxon>
        <taxon>Xenopsylla</taxon>
    </lineage>
</organism>
<evidence type="ECO:0000256" key="8">
    <source>
        <dbReference type="ARBA" id="ARBA00022824"/>
    </source>
</evidence>
<evidence type="ECO:0000256" key="14">
    <source>
        <dbReference type="PIRSR" id="PIRSR602401-1"/>
    </source>
</evidence>
<evidence type="ECO:0000256" key="4">
    <source>
        <dbReference type="ARBA" id="ARBA00004406"/>
    </source>
</evidence>
<dbReference type="InterPro" id="IPR001128">
    <property type="entry name" value="Cyt_P450"/>
</dbReference>
<dbReference type="PRINTS" id="PR00385">
    <property type="entry name" value="P450"/>
</dbReference>
<keyword evidence="16" id="KW-0812">Transmembrane</keyword>
<evidence type="ECO:0000256" key="12">
    <source>
        <dbReference type="ARBA" id="ARBA00023033"/>
    </source>
</evidence>
<reference evidence="17" key="1">
    <citation type="submission" date="2020-03" db="EMBL/GenBank/DDBJ databases">
        <title>Transcriptomic Profiling of the Digestive Tract of the Rat Flea, Xenopsylla cheopis, Following Blood Feeding and Infection with Yersinia pestis.</title>
        <authorList>
            <person name="Bland D.M."/>
            <person name="Martens C.A."/>
            <person name="Virtaneva K."/>
            <person name="Kanakabandi K."/>
            <person name="Long D."/>
            <person name="Rosenke R."/>
            <person name="Saturday G.A."/>
            <person name="Hoyt F.H."/>
            <person name="Bruno D.P."/>
            <person name="Ribeiro J.M.C."/>
            <person name="Hinnebusch J."/>
        </authorList>
    </citation>
    <scope>NUCLEOTIDE SEQUENCE</scope>
</reference>
<evidence type="ECO:0000256" key="1">
    <source>
        <dbReference type="ARBA" id="ARBA00001971"/>
    </source>
</evidence>
<dbReference type="SUPFAM" id="SSF48264">
    <property type="entry name" value="Cytochrome P450"/>
    <property type="match status" value="1"/>
</dbReference>
<evidence type="ECO:0000256" key="16">
    <source>
        <dbReference type="SAM" id="Phobius"/>
    </source>
</evidence>
<dbReference type="PRINTS" id="PR00463">
    <property type="entry name" value="EP450I"/>
</dbReference>
<feature type="transmembrane region" description="Helical" evidence="16">
    <location>
        <begin position="42"/>
        <end position="58"/>
    </location>
</feature>
<dbReference type="GO" id="GO:0008395">
    <property type="term" value="F:steroid hydroxylase activity"/>
    <property type="evidence" value="ECO:0007669"/>
    <property type="project" value="TreeGrafter"/>
</dbReference>
<evidence type="ECO:0000256" key="7">
    <source>
        <dbReference type="ARBA" id="ARBA00022723"/>
    </source>
</evidence>
<evidence type="ECO:0000256" key="6">
    <source>
        <dbReference type="ARBA" id="ARBA00022617"/>
    </source>
</evidence>
<dbReference type="FunFam" id="1.10.630.10:FF:000238">
    <property type="entry name" value="Cytochrome P450 2A6"/>
    <property type="match status" value="1"/>
</dbReference>
<comment type="subcellular location">
    <subcellularLocation>
        <location evidence="4">Endoplasmic reticulum membrane</location>
        <topology evidence="4">Peripheral membrane protein</topology>
    </subcellularLocation>
    <subcellularLocation>
        <location evidence="3">Microsome membrane</location>
        <topology evidence="3">Peripheral membrane protein</topology>
    </subcellularLocation>
</comment>
<keyword evidence="6 14" id="KW-0349">Heme</keyword>
<dbReference type="InterPro" id="IPR036396">
    <property type="entry name" value="Cyt_P450_sf"/>
</dbReference>
<proteinExistence type="inferred from homology"/>
<keyword evidence="8" id="KW-0256">Endoplasmic reticulum</keyword>
<keyword evidence="9" id="KW-0492">Microsome</keyword>
<keyword evidence="10 15" id="KW-0560">Oxidoreductase</keyword>
<dbReference type="PANTHER" id="PTHR24300">
    <property type="entry name" value="CYTOCHROME P450 508A4-RELATED"/>
    <property type="match status" value="1"/>
</dbReference>
<dbReference type="InterPro" id="IPR050182">
    <property type="entry name" value="Cytochrome_P450_fam2"/>
</dbReference>
<feature type="transmembrane region" description="Helical" evidence="16">
    <location>
        <begin position="180"/>
        <end position="199"/>
    </location>
</feature>
<dbReference type="InterPro" id="IPR002401">
    <property type="entry name" value="Cyt_P450_E_grp-I"/>
</dbReference>
<keyword evidence="11 14" id="KW-0408">Iron</keyword>
<accession>A0A6M2DEN2</accession>
<comment type="cofactor">
    <cofactor evidence="1 14">
        <name>heme</name>
        <dbReference type="ChEBI" id="CHEBI:30413"/>
    </cofactor>
</comment>
<keyword evidence="12 15" id="KW-0503">Monooxygenase</keyword>
<feature type="binding site" description="axial binding residue" evidence="14">
    <location>
        <position position="459"/>
    </location>
    <ligand>
        <name>heme</name>
        <dbReference type="ChEBI" id="CHEBI:30413"/>
    </ligand>
    <ligandPart>
        <name>Fe</name>
        <dbReference type="ChEBI" id="CHEBI:18248"/>
    </ligandPart>
</feature>
<evidence type="ECO:0000313" key="17">
    <source>
        <dbReference type="EMBL" id="NOV44314.1"/>
    </source>
</evidence>
<evidence type="ECO:0000256" key="5">
    <source>
        <dbReference type="ARBA" id="ARBA00010617"/>
    </source>
</evidence>
<dbReference type="GO" id="GO:0005789">
    <property type="term" value="C:endoplasmic reticulum membrane"/>
    <property type="evidence" value="ECO:0007669"/>
    <property type="project" value="UniProtKB-SubCell"/>
</dbReference>
<dbReference type="GO" id="GO:0020037">
    <property type="term" value="F:heme binding"/>
    <property type="evidence" value="ECO:0007669"/>
    <property type="project" value="InterPro"/>
</dbReference>
<evidence type="ECO:0000256" key="9">
    <source>
        <dbReference type="ARBA" id="ARBA00022848"/>
    </source>
</evidence>
<dbReference type="GO" id="GO:0016712">
    <property type="term" value="F:oxidoreductase activity, acting on paired donors, with incorporation or reduction of molecular oxygen, reduced flavin or flavoprotein as one donor, and incorporation of one atom of oxygen"/>
    <property type="evidence" value="ECO:0007669"/>
    <property type="project" value="TreeGrafter"/>
</dbReference>
<dbReference type="GO" id="GO:0005506">
    <property type="term" value="F:iron ion binding"/>
    <property type="evidence" value="ECO:0007669"/>
    <property type="project" value="InterPro"/>
</dbReference>
<comment type="similarity">
    <text evidence="5 15">Belongs to the cytochrome P450 family.</text>
</comment>
<dbReference type="AlphaFoldDB" id="A0A6M2DEN2"/>
<keyword evidence="13 16" id="KW-0472">Membrane</keyword>
<evidence type="ECO:0000256" key="11">
    <source>
        <dbReference type="ARBA" id="ARBA00023004"/>
    </source>
</evidence>
<dbReference type="GO" id="GO:0006805">
    <property type="term" value="P:xenobiotic metabolic process"/>
    <property type="evidence" value="ECO:0007669"/>
    <property type="project" value="TreeGrafter"/>
</dbReference>
<feature type="transmembrane region" description="Helical" evidence="16">
    <location>
        <begin position="5"/>
        <end position="22"/>
    </location>
</feature>
<dbReference type="PROSITE" id="PS00086">
    <property type="entry name" value="CYTOCHROME_P450"/>
    <property type="match status" value="1"/>
</dbReference>
<evidence type="ECO:0000256" key="15">
    <source>
        <dbReference type="RuleBase" id="RU000461"/>
    </source>
</evidence>